<evidence type="ECO:0000313" key="5">
    <source>
        <dbReference type="Proteomes" id="UP001055101"/>
    </source>
</evidence>
<comment type="caution">
    <text evidence="4">The sequence shown here is derived from an EMBL/GenBank/DDBJ whole genome shotgun (WGS) entry which is preliminary data.</text>
</comment>
<feature type="domain" description="FecR N-terminal" evidence="3">
    <location>
        <begin position="22"/>
        <end position="64"/>
    </location>
</feature>
<name>A0ABQ4TRF7_9HYPH</name>
<dbReference type="InterPro" id="IPR006860">
    <property type="entry name" value="FecR"/>
</dbReference>
<evidence type="ECO:0000256" key="1">
    <source>
        <dbReference type="SAM" id="MobiDB-lite"/>
    </source>
</evidence>
<dbReference type="Pfam" id="PF16220">
    <property type="entry name" value="DUF4880"/>
    <property type="match status" value="1"/>
</dbReference>
<dbReference type="Gene3D" id="3.55.50.30">
    <property type="match status" value="1"/>
</dbReference>
<gene>
    <name evidence="4" type="primary">fecR</name>
    <name evidence="4" type="ORF">EKPJFOCH_2958</name>
</gene>
<dbReference type="PIRSF" id="PIRSF018266">
    <property type="entry name" value="FecR"/>
    <property type="match status" value="1"/>
</dbReference>
<dbReference type="RefSeq" id="WP_147819376.1">
    <property type="nucleotide sequence ID" value="NZ_BPRA01000014.1"/>
</dbReference>
<proteinExistence type="predicted"/>
<dbReference type="PANTHER" id="PTHR30273:SF2">
    <property type="entry name" value="PROTEIN FECR"/>
    <property type="match status" value="1"/>
</dbReference>
<dbReference type="EMBL" id="BPRA01000014">
    <property type="protein sequence ID" value="GJE56453.1"/>
    <property type="molecule type" value="Genomic_DNA"/>
</dbReference>
<keyword evidence="5" id="KW-1185">Reference proteome</keyword>
<dbReference type="InterPro" id="IPR012373">
    <property type="entry name" value="Ferrdict_sens_TM"/>
</dbReference>
<dbReference type="Gene3D" id="2.60.120.1440">
    <property type="match status" value="1"/>
</dbReference>
<reference evidence="4" key="1">
    <citation type="journal article" date="2021" name="Front. Microbiol.">
        <title>Comprehensive Comparative Genomics and Phenotyping of Methylobacterium Species.</title>
        <authorList>
            <person name="Alessa O."/>
            <person name="Ogura Y."/>
            <person name="Fujitani Y."/>
            <person name="Takami H."/>
            <person name="Hayashi T."/>
            <person name="Sahin N."/>
            <person name="Tani A."/>
        </authorList>
    </citation>
    <scope>NUCLEOTIDE SEQUENCE</scope>
    <source>
        <strain evidence="4">DSM 23674</strain>
    </source>
</reference>
<reference evidence="4" key="2">
    <citation type="submission" date="2021-08" db="EMBL/GenBank/DDBJ databases">
        <authorList>
            <person name="Tani A."/>
            <person name="Ola A."/>
            <person name="Ogura Y."/>
            <person name="Katsura K."/>
            <person name="Hayashi T."/>
        </authorList>
    </citation>
    <scope>NUCLEOTIDE SEQUENCE</scope>
    <source>
        <strain evidence="4">DSM 23674</strain>
    </source>
</reference>
<dbReference type="Proteomes" id="UP001055101">
    <property type="component" value="Unassembled WGS sequence"/>
</dbReference>
<protein>
    <submittedName>
        <fullName evidence="4">Protein FecR</fullName>
    </submittedName>
</protein>
<dbReference type="InterPro" id="IPR032623">
    <property type="entry name" value="FecR_N"/>
</dbReference>
<evidence type="ECO:0000259" key="2">
    <source>
        <dbReference type="Pfam" id="PF04773"/>
    </source>
</evidence>
<sequence length="316" mass="33552">MAVSRTDESDPDAAGIEDPIDEEAAGWVARLSSSDATDADRAAFEAWRSADPAHAEAHAEMDALWRRLGRLPDPRPRPGPPKTLAGIAVALLLGGALAYQAGLVDRLRADLWSGVGSIEHATLADGSRVHLNTDTAIALHFSETERGVELLRGEAVFDVVPDPKRPFVVSHGGLSARAVGTRFVVRVDGADSPVGVAEGRVEVVAAGRHAMLSAGEAVRVGDDAALAVSAANVDRSTAWREGRLVFAGQSLATVLAELDRYRHGRIVLLDRRLGERRVTGVFDPRETDDALDVIAATMGVRIRRLSPLLVLVGSPL</sequence>
<evidence type="ECO:0000259" key="3">
    <source>
        <dbReference type="Pfam" id="PF16220"/>
    </source>
</evidence>
<accession>A0ABQ4TRF7</accession>
<dbReference type="PANTHER" id="PTHR30273">
    <property type="entry name" value="PERIPLASMIC SIGNAL SENSOR AND SIGMA FACTOR ACTIVATOR FECR-RELATED"/>
    <property type="match status" value="1"/>
</dbReference>
<evidence type="ECO:0000313" key="4">
    <source>
        <dbReference type="EMBL" id="GJE56453.1"/>
    </source>
</evidence>
<dbReference type="Pfam" id="PF04773">
    <property type="entry name" value="FecR"/>
    <property type="match status" value="1"/>
</dbReference>
<feature type="domain" description="FecR protein" evidence="2">
    <location>
        <begin position="110"/>
        <end position="202"/>
    </location>
</feature>
<feature type="region of interest" description="Disordered" evidence="1">
    <location>
        <begin position="1"/>
        <end position="22"/>
    </location>
</feature>
<organism evidence="4 5">
    <name type="scientific">Methylobacterium thuringiense</name>
    <dbReference type="NCBI Taxonomy" id="1003091"/>
    <lineage>
        <taxon>Bacteria</taxon>
        <taxon>Pseudomonadati</taxon>
        <taxon>Pseudomonadota</taxon>
        <taxon>Alphaproteobacteria</taxon>
        <taxon>Hyphomicrobiales</taxon>
        <taxon>Methylobacteriaceae</taxon>
        <taxon>Methylobacterium</taxon>
    </lineage>
</organism>